<dbReference type="PANTHER" id="PTHR43725:SF47">
    <property type="entry name" value="UDP-GLUCOSE 4-EPIMERASE"/>
    <property type="match status" value="1"/>
</dbReference>
<comment type="cofactor">
    <cofactor evidence="2">
        <name>NAD(+)</name>
        <dbReference type="ChEBI" id="CHEBI:57540"/>
    </cofactor>
</comment>
<evidence type="ECO:0000256" key="3">
    <source>
        <dbReference type="ARBA" id="ARBA00004947"/>
    </source>
</evidence>
<accession>A0A426XHU6</accession>
<protein>
    <recommendedName>
        <fullName evidence="4">UDP-glucose 4-epimerase</fullName>
        <ecNumber evidence="4">5.1.3.2</ecNumber>
    </recommendedName>
</protein>
<comment type="catalytic activity">
    <reaction evidence="1">
        <text>UDP-alpha-D-glucose = UDP-alpha-D-galactose</text>
        <dbReference type="Rhea" id="RHEA:22168"/>
        <dbReference type="ChEBI" id="CHEBI:58885"/>
        <dbReference type="ChEBI" id="CHEBI:66914"/>
        <dbReference type="EC" id="5.1.3.2"/>
    </reaction>
</comment>
<dbReference type="InterPro" id="IPR036291">
    <property type="entry name" value="NAD(P)-bd_dom_sf"/>
</dbReference>
<organism evidence="8 9">
    <name type="scientific">Ensete ventricosum</name>
    <name type="common">Abyssinian banana</name>
    <name type="synonym">Musa ensete</name>
    <dbReference type="NCBI Taxonomy" id="4639"/>
    <lineage>
        <taxon>Eukaryota</taxon>
        <taxon>Viridiplantae</taxon>
        <taxon>Streptophyta</taxon>
        <taxon>Embryophyta</taxon>
        <taxon>Tracheophyta</taxon>
        <taxon>Spermatophyta</taxon>
        <taxon>Magnoliopsida</taxon>
        <taxon>Liliopsida</taxon>
        <taxon>Zingiberales</taxon>
        <taxon>Musaceae</taxon>
        <taxon>Ensete</taxon>
    </lineage>
</organism>
<reference evidence="8 9" key="1">
    <citation type="journal article" date="2014" name="Agronomy (Basel)">
        <title>A Draft Genome Sequence for Ensete ventricosum, the Drought-Tolerant Tree Against Hunger.</title>
        <authorList>
            <person name="Harrison J."/>
            <person name="Moore K.A."/>
            <person name="Paszkiewicz K."/>
            <person name="Jones T."/>
            <person name="Grant M."/>
            <person name="Ambacheew D."/>
            <person name="Muzemil S."/>
            <person name="Studholme D.J."/>
        </authorList>
    </citation>
    <scope>NUCLEOTIDE SEQUENCE [LARGE SCALE GENOMIC DNA]</scope>
</reference>
<evidence type="ECO:0000259" key="7">
    <source>
        <dbReference type="Pfam" id="PF16363"/>
    </source>
</evidence>
<sequence>MARRILVTGGAGYIGSHTVLQLLLAGFGVVVVDNLDNSSEVAVERVTAIAGKYGKNLTFHRVPSLFSCSVHEHSALKFRFSSSDG</sequence>
<comment type="caution">
    <text evidence="8">The sequence shown here is derived from an EMBL/GenBank/DDBJ whole genome shotgun (WGS) entry which is preliminary data.</text>
</comment>
<evidence type="ECO:0000256" key="1">
    <source>
        <dbReference type="ARBA" id="ARBA00000083"/>
    </source>
</evidence>
<dbReference type="GO" id="GO:0005996">
    <property type="term" value="P:monosaccharide metabolic process"/>
    <property type="evidence" value="ECO:0007669"/>
    <property type="project" value="TreeGrafter"/>
</dbReference>
<dbReference type="GO" id="GO:0005829">
    <property type="term" value="C:cytosol"/>
    <property type="evidence" value="ECO:0007669"/>
    <property type="project" value="TreeGrafter"/>
</dbReference>
<dbReference type="Pfam" id="PF16363">
    <property type="entry name" value="GDP_Man_Dehyd"/>
    <property type="match status" value="1"/>
</dbReference>
<keyword evidence="5" id="KW-0520">NAD</keyword>
<feature type="domain" description="NAD(P)-binding" evidence="7">
    <location>
        <begin position="6"/>
        <end position="61"/>
    </location>
</feature>
<evidence type="ECO:0000313" key="8">
    <source>
        <dbReference type="EMBL" id="RRT39010.1"/>
    </source>
</evidence>
<dbReference type="EMBL" id="AMZH03020603">
    <property type="protein sequence ID" value="RRT39010.1"/>
    <property type="molecule type" value="Genomic_DNA"/>
</dbReference>
<evidence type="ECO:0000256" key="4">
    <source>
        <dbReference type="ARBA" id="ARBA00013189"/>
    </source>
</evidence>
<comment type="pathway">
    <text evidence="3">Carbohydrate metabolism; galactose metabolism.</text>
</comment>
<dbReference type="InterPro" id="IPR016040">
    <property type="entry name" value="NAD(P)-bd_dom"/>
</dbReference>
<name>A0A426XHU6_ENSVE</name>
<dbReference type="GO" id="GO:0003978">
    <property type="term" value="F:UDP-glucose 4-epimerase activity"/>
    <property type="evidence" value="ECO:0007669"/>
    <property type="project" value="UniProtKB-EC"/>
</dbReference>
<dbReference type="EC" id="5.1.3.2" evidence="4"/>
<gene>
    <name evidence="8" type="ORF">B296_00046720</name>
</gene>
<proteinExistence type="predicted"/>
<keyword evidence="6" id="KW-0413">Isomerase</keyword>
<evidence type="ECO:0000256" key="5">
    <source>
        <dbReference type="ARBA" id="ARBA00023027"/>
    </source>
</evidence>
<evidence type="ECO:0000256" key="6">
    <source>
        <dbReference type="ARBA" id="ARBA00023235"/>
    </source>
</evidence>
<dbReference type="Proteomes" id="UP000287651">
    <property type="component" value="Unassembled WGS sequence"/>
</dbReference>
<dbReference type="PANTHER" id="PTHR43725">
    <property type="entry name" value="UDP-GLUCOSE 4-EPIMERASE"/>
    <property type="match status" value="1"/>
</dbReference>
<dbReference type="Gene3D" id="3.40.50.720">
    <property type="entry name" value="NAD(P)-binding Rossmann-like Domain"/>
    <property type="match status" value="1"/>
</dbReference>
<dbReference type="SUPFAM" id="SSF51735">
    <property type="entry name" value="NAD(P)-binding Rossmann-fold domains"/>
    <property type="match status" value="1"/>
</dbReference>
<dbReference type="AlphaFoldDB" id="A0A426XHU6"/>
<evidence type="ECO:0000313" key="9">
    <source>
        <dbReference type="Proteomes" id="UP000287651"/>
    </source>
</evidence>
<evidence type="ECO:0000256" key="2">
    <source>
        <dbReference type="ARBA" id="ARBA00001911"/>
    </source>
</evidence>